<evidence type="ECO:0000256" key="1">
    <source>
        <dbReference type="SAM" id="Phobius"/>
    </source>
</evidence>
<sequence>MVAIRPAVSSSSQFKGWLIFNTLVVLTSIAIWFISVEETNVLRTRVRGFLIGSTAIEWKLYACSQPNHHFTICCLEK</sequence>
<accession>E3N480</accession>
<keyword evidence="1" id="KW-1133">Transmembrane helix</keyword>
<dbReference type="AlphaFoldDB" id="E3N480"/>
<reference evidence="2" key="1">
    <citation type="submission" date="2007-07" db="EMBL/GenBank/DDBJ databases">
        <title>PCAP assembly of the Caenorhabditis remanei genome.</title>
        <authorList>
            <consortium name="The Caenorhabditis remanei Sequencing Consortium"/>
            <person name="Wilson R.K."/>
        </authorList>
    </citation>
    <scope>NUCLEOTIDE SEQUENCE [LARGE SCALE GENOMIC DNA]</scope>
    <source>
        <strain evidence="2">PB4641</strain>
    </source>
</reference>
<dbReference type="InParanoid" id="E3N480"/>
<proteinExistence type="predicted"/>
<keyword evidence="1" id="KW-0472">Membrane</keyword>
<name>E3N480_CAERE</name>
<evidence type="ECO:0000313" key="3">
    <source>
        <dbReference type="Proteomes" id="UP000008281"/>
    </source>
</evidence>
<organism evidence="3">
    <name type="scientific">Caenorhabditis remanei</name>
    <name type="common">Caenorhabditis vulgaris</name>
    <dbReference type="NCBI Taxonomy" id="31234"/>
    <lineage>
        <taxon>Eukaryota</taxon>
        <taxon>Metazoa</taxon>
        <taxon>Ecdysozoa</taxon>
        <taxon>Nematoda</taxon>
        <taxon>Chromadorea</taxon>
        <taxon>Rhabditida</taxon>
        <taxon>Rhabditina</taxon>
        <taxon>Rhabditomorpha</taxon>
        <taxon>Rhabditoidea</taxon>
        <taxon>Rhabditidae</taxon>
        <taxon>Peloderinae</taxon>
        <taxon>Caenorhabditis</taxon>
    </lineage>
</organism>
<keyword evidence="3" id="KW-1185">Reference proteome</keyword>
<dbReference type="Proteomes" id="UP000008281">
    <property type="component" value="Unassembled WGS sequence"/>
</dbReference>
<protein>
    <submittedName>
        <fullName evidence="2">Uncharacterized protein</fullName>
    </submittedName>
</protein>
<evidence type="ECO:0000313" key="2">
    <source>
        <dbReference type="EMBL" id="EFO85440.1"/>
    </source>
</evidence>
<feature type="transmembrane region" description="Helical" evidence="1">
    <location>
        <begin position="16"/>
        <end position="35"/>
    </location>
</feature>
<keyword evidence="1" id="KW-0812">Transmembrane</keyword>
<gene>
    <name evidence="2" type="ORF">CRE_23638</name>
</gene>
<dbReference type="HOGENOM" id="CLU_2640459_0_0_1"/>
<dbReference type="EMBL" id="DS268524">
    <property type="protein sequence ID" value="EFO85440.1"/>
    <property type="molecule type" value="Genomic_DNA"/>
</dbReference>